<sequence length="22" mass="2494">MRGVVRRVGQWGEESYAVRSNG</sequence>
<reference evidence="1" key="3">
    <citation type="journal article" date="2012" name="Nature">
        <title>The protein kinase Pstol1 from traditional rice confers tolerance of phosphorus deficiency.</title>
        <authorList>
            <person name="Gamuyao R."/>
            <person name="Chin J.H."/>
            <person name="Pariasca-Tanaka J."/>
            <person name="Pesaresi P."/>
            <person name="Catausan S."/>
            <person name="Dalid C."/>
            <person name="Slamet-Loedin I."/>
            <person name="Tecson-Mendoza E.M."/>
            <person name="Wissuwa M."/>
            <person name="Heuer S."/>
        </authorList>
    </citation>
    <scope>NUCLEOTIDE SEQUENCE</scope>
</reference>
<dbReference type="AlphaFoldDB" id="C5NNW5"/>
<organism evidence="1">
    <name type="scientific">Oryza sativa subsp. indica</name>
    <name type="common">Rice</name>
    <dbReference type="NCBI Taxonomy" id="39946"/>
    <lineage>
        <taxon>Eukaryota</taxon>
        <taxon>Viridiplantae</taxon>
        <taxon>Streptophyta</taxon>
        <taxon>Embryophyta</taxon>
        <taxon>Tracheophyta</taxon>
        <taxon>Spermatophyta</taxon>
        <taxon>Magnoliopsida</taxon>
        <taxon>Liliopsida</taxon>
        <taxon>Poales</taxon>
        <taxon>Poaceae</taxon>
        <taxon>BOP clade</taxon>
        <taxon>Oryzoideae</taxon>
        <taxon>Oryzeae</taxon>
        <taxon>Oryzinae</taxon>
        <taxon>Oryza</taxon>
        <taxon>Oryza sativa</taxon>
    </lineage>
</organism>
<accession>C5NNW5</accession>
<evidence type="ECO:0000313" key="1">
    <source>
        <dbReference type="EMBL" id="BAH80054.1"/>
    </source>
</evidence>
<dbReference type="EMBL" id="AB458444">
    <property type="protein sequence ID" value="BAH80054.1"/>
    <property type="molecule type" value="Genomic_DNA"/>
</dbReference>
<reference evidence="1" key="2">
    <citation type="journal article" date="2011" name="Plant Physiol.">
        <title>Developing rice with high yield under phosphorus deficiency: Pup1 sequence to application.</title>
        <authorList>
            <person name="Chin J.H."/>
            <person name="Gamuyao R."/>
            <person name="Dalid C."/>
            <person name="Bustamam M."/>
            <person name="Prasetiyono J."/>
            <person name="Moeljopawiro S."/>
            <person name="Wissuwa M."/>
            <person name="Heuer S."/>
        </authorList>
    </citation>
    <scope>NUCLEOTIDE SEQUENCE</scope>
</reference>
<protein>
    <submittedName>
        <fullName evidence="1">Uncharacterized protein</fullName>
    </submittedName>
</protein>
<proteinExistence type="predicted"/>
<gene>
    <name evidence="1" type="primary">OsPupK65-1</name>
</gene>
<name>C5NNW5_ORYSI</name>
<reference evidence="1" key="1">
    <citation type="journal article" date="2009" name="Plant Biotechnol. J.">
        <title>Comparative sequence analyses of the major quantitative trait locus phosphorus uptake 1 (Pup1) reveal a complex genetic structure.</title>
        <authorList>
            <person name="Heuer S."/>
            <person name="Lu X."/>
            <person name="Chin J.H."/>
            <person name="Pariasca-Tanaka J."/>
            <person name="Kanamori H."/>
            <person name="Matsumoto T."/>
            <person name="De Leon T."/>
            <person name="Ulat V.J."/>
            <person name="Ismail A.M."/>
            <person name="Yano M."/>
            <person name="Wissuwa M."/>
        </authorList>
    </citation>
    <scope>NUCLEOTIDE SEQUENCE</scope>
</reference>